<evidence type="ECO:0000313" key="2">
    <source>
        <dbReference type="Proteomes" id="UP000503287"/>
    </source>
</evidence>
<reference evidence="1 2" key="1">
    <citation type="submission" date="2020-01" db="EMBL/GenBank/DDBJ databases">
        <title>The genomic epidemiology of tigecycline resistance gene tet(X) variants in a swine farm in China.</title>
        <authorList>
            <person name="Peng K."/>
            <person name="Li R."/>
        </authorList>
    </citation>
    <scope>NUCLEOTIDE SEQUENCE [LARGE SCALE GENOMIC DNA]</scope>
    <source>
        <strain evidence="1 2">ZN3</strain>
    </source>
</reference>
<dbReference type="Proteomes" id="UP000503287">
    <property type="component" value="Chromosome"/>
</dbReference>
<gene>
    <name evidence="1" type="ORF">GTH24_08705</name>
</gene>
<organism evidence="1 2">
    <name type="scientific">Proteus vulgaris</name>
    <dbReference type="NCBI Taxonomy" id="585"/>
    <lineage>
        <taxon>Bacteria</taxon>
        <taxon>Pseudomonadati</taxon>
        <taxon>Pseudomonadota</taxon>
        <taxon>Gammaproteobacteria</taxon>
        <taxon>Enterobacterales</taxon>
        <taxon>Morganellaceae</taxon>
        <taxon>Proteus</taxon>
    </lineage>
</organism>
<dbReference type="RefSeq" id="WP_164526255.1">
    <property type="nucleotide sequence ID" value="NZ_CP047344.1"/>
</dbReference>
<keyword evidence="2" id="KW-1185">Reference proteome</keyword>
<dbReference type="EMBL" id="CP047344">
    <property type="protein sequence ID" value="QIF93968.1"/>
    <property type="molecule type" value="Genomic_DNA"/>
</dbReference>
<dbReference type="AlphaFoldDB" id="A0A6G6SGX1"/>
<protein>
    <submittedName>
        <fullName evidence="1">Uncharacterized protein</fullName>
    </submittedName>
</protein>
<evidence type="ECO:0000313" key="1">
    <source>
        <dbReference type="EMBL" id="QIF93968.1"/>
    </source>
</evidence>
<name>A0A6G6SGX1_PROVU</name>
<sequence>MNKSDARKIAQTITNEQLNDMFERAKTSITNWEIKSKVNPQFSIGATWNIFYSVYNANKFLHVAAKTNMIREFGDYLDESLKPVKKSKRGMSIKIHHEEPIFTPKGDI</sequence>
<accession>A0A6G6SGX1</accession>
<proteinExistence type="predicted"/>